<evidence type="ECO:0000256" key="1">
    <source>
        <dbReference type="SAM" id="MobiDB-lite"/>
    </source>
</evidence>
<dbReference type="EMBL" id="CAJZBQ010000003">
    <property type="protein sequence ID" value="CAG9310948.1"/>
    <property type="molecule type" value="Genomic_DNA"/>
</dbReference>
<organism evidence="2 3">
    <name type="scientific">Blepharisma stoltei</name>
    <dbReference type="NCBI Taxonomy" id="1481888"/>
    <lineage>
        <taxon>Eukaryota</taxon>
        <taxon>Sar</taxon>
        <taxon>Alveolata</taxon>
        <taxon>Ciliophora</taxon>
        <taxon>Postciliodesmatophora</taxon>
        <taxon>Heterotrichea</taxon>
        <taxon>Heterotrichida</taxon>
        <taxon>Blepharismidae</taxon>
        <taxon>Blepharisma</taxon>
    </lineage>
</organism>
<comment type="caution">
    <text evidence="2">The sequence shown here is derived from an EMBL/GenBank/DDBJ whole genome shotgun (WGS) entry which is preliminary data.</text>
</comment>
<dbReference type="AlphaFoldDB" id="A0AAU9IFJ1"/>
<reference evidence="2" key="1">
    <citation type="submission" date="2021-09" db="EMBL/GenBank/DDBJ databases">
        <authorList>
            <consortium name="AG Swart"/>
            <person name="Singh M."/>
            <person name="Singh A."/>
            <person name="Seah K."/>
            <person name="Emmerich C."/>
        </authorList>
    </citation>
    <scope>NUCLEOTIDE SEQUENCE</scope>
    <source>
        <strain evidence="2">ATCC30299</strain>
    </source>
</reference>
<gene>
    <name evidence="2" type="ORF">BSTOLATCC_MIC2662</name>
</gene>
<proteinExistence type="predicted"/>
<evidence type="ECO:0000313" key="2">
    <source>
        <dbReference type="EMBL" id="CAG9310948.1"/>
    </source>
</evidence>
<protein>
    <submittedName>
        <fullName evidence="2">Uncharacterized protein</fullName>
    </submittedName>
</protein>
<keyword evidence="3" id="KW-1185">Reference proteome</keyword>
<dbReference type="Proteomes" id="UP001162131">
    <property type="component" value="Unassembled WGS sequence"/>
</dbReference>
<evidence type="ECO:0000313" key="3">
    <source>
        <dbReference type="Proteomes" id="UP001162131"/>
    </source>
</evidence>
<sequence>MGCQSSREDLSKEERAIMLMEDQLEFFKNTCKIVDLNFRKYSSNGSINANQWSDITKSLGIKTRNCYQCPKVEEFYERHRTSNGDYRIKPLLTLGILMSSGTSRQKSKLLFEMLDPTNSKELRKEVIEEMLGYILDVCINDLPALVSNQTYPPVSEFKVRSYVQMLVDCREAAKEKLLHIFLNGNPKEKEAVTLHEFQEVFHDETNARLFFPHGVRHFVLKNGHDVHKLEHKLRKMQEDNFGTIEDKKENVENLGTAEDRKETENK</sequence>
<name>A0AAU9IFJ1_9CILI</name>
<feature type="region of interest" description="Disordered" evidence="1">
    <location>
        <begin position="244"/>
        <end position="266"/>
    </location>
</feature>
<accession>A0AAU9IFJ1</accession>